<dbReference type="Pfam" id="PF20329">
    <property type="entry name" value="DUF6624"/>
    <property type="match status" value="1"/>
</dbReference>
<evidence type="ECO:0000313" key="2">
    <source>
        <dbReference type="Proteomes" id="UP000624709"/>
    </source>
</evidence>
<evidence type="ECO:0000313" key="1">
    <source>
        <dbReference type="EMBL" id="GIE73489.1"/>
    </source>
</evidence>
<accession>A0ABQ4BS29</accession>
<gene>
    <name evidence="1" type="ORF">Apa02nite_095970</name>
</gene>
<protein>
    <recommendedName>
        <fullName evidence="3">DUF222 domain-containing protein</fullName>
    </recommendedName>
</protein>
<dbReference type="Proteomes" id="UP000624709">
    <property type="component" value="Unassembled WGS sequence"/>
</dbReference>
<proteinExistence type="predicted"/>
<comment type="caution">
    <text evidence="1">The sequence shown here is derived from an EMBL/GenBank/DDBJ whole genome shotgun (WGS) entry which is preliminary data.</text>
</comment>
<name>A0ABQ4BS29_9ACTN</name>
<dbReference type="InterPro" id="IPR046732">
    <property type="entry name" value="DUF6624"/>
</dbReference>
<sequence length="172" mass="19167">MSSVLDMVNDALAQELINMTDEDRRLQSGALSDDFTAQLAHRRVIVRNGDRLAEIIDDHGWPTAELVGQEAARRAWLVAQHADRQLHLQRRALTLMTEAVHAGKGDNTQLAMLHDRMLVNEGRPQIYGTQIAGIVNGAPVPWPCEDPEQMDQRRTEVGLEPFAVHVAKHAQA</sequence>
<evidence type="ECO:0008006" key="3">
    <source>
        <dbReference type="Google" id="ProtNLM"/>
    </source>
</evidence>
<organism evidence="1 2">
    <name type="scientific">Actinoplanes palleronii</name>
    <dbReference type="NCBI Taxonomy" id="113570"/>
    <lineage>
        <taxon>Bacteria</taxon>
        <taxon>Bacillati</taxon>
        <taxon>Actinomycetota</taxon>
        <taxon>Actinomycetes</taxon>
        <taxon>Micromonosporales</taxon>
        <taxon>Micromonosporaceae</taxon>
        <taxon>Actinoplanes</taxon>
    </lineage>
</organism>
<reference evidence="1 2" key="1">
    <citation type="submission" date="2021-01" db="EMBL/GenBank/DDBJ databases">
        <title>Whole genome shotgun sequence of Actinoplanes palleronii NBRC 14916.</title>
        <authorList>
            <person name="Komaki H."/>
            <person name="Tamura T."/>
        </authorList>
    </citation>
    <scope>NUCLEOTIDE SEQUENCE [LARGE SCALE GENOMIC DNA]</scope>
    <source>
        <strain evidence="1 2">NBRC 14916</strain>
    </source>
</reference>
<keyword evidence="2" id="KW-1185">Reference proteome</keyword>
<dbReference type="EMBL" id="BOMS01000175">
    <property type="protein sequence ID" value="GIE73489.1"/>
    <property type="molecule type" value="Genomic_DNA"/>
</dbReference>